<evidence type="ECO:0000313" key="2">
    <source>
        <dbReference type="Proteomes" id="UP000823860"/>
    </source>
</evidence>
<evidence type="ECO:0000313" key="1">
    <source>
        <dbReference type="EMBL" id="HJA83070.1"/>
    </source>
</evidence>
<dbReference type="AlphaFoldDB" id="A0A9D2HQD1"/>
<proteinExistence type="predicted"/>
<reference evidence="1" key="2">
    <citation type="submission" date="2021-04" db="EMBL/GenBank/DDBJ databases">
        <authorList>
            <person name="Gilroy R."/>
        </authorList>
    </citation>
    <scope>NUCLEOTIDE SEQUENCE</scope>
    <source>
        <strain evidence="1">ChiHecec1B25-7008</strain>
    </source>
</reference>
<dbReference type="Proteomes" id="UP000823860">
    <property type="component" value="Unassembled WGS sequence"/>
</dbReference>
<gene>
    <name evidence="1" type="ORF">H9785_03755</name>
</gene>
<organism evidence="1 2">
    <name type="scientific">Candidatus Bacteroides intestinavium</name>
    <dbReference type="NCBI Taxonomy" id="2838469"/>
    <lineage>
        <taxon>Bacteria</taxon>
        <taxon>Pseudomonadati</taxon>
        <taxon>Bacteroidota</taxon>
        <taxon>Bacteroidia</taxon>
        <taxon>Bacteroidales</taxon>
        <taxon>Bacteroidaceae</taxon>
        <taxon>Bacteroides</taxon>
    </lineage>
</organism>
<accession>A0A9D2HQD1</accession>
<protein>
    <submittedName>
        <fullName evidence="1">Uncharacterized protein</fullName>
    </submittedName>
</protein>
<comment type="caution">
    <text evidence="1">The sequence shown here is derived from an EMBL/GenBank/DDBJ whole genome shotgun (WGS) entry which is preliminary data.</text>
</comment>
<dbReference type="EMBL" id="DWZE01000048">
    <property type="protein sequence ID" value="HJA83070.1"/>
    <property type="molecule type" value="Genomic_DNA"/>
</dbReference>
<reference evidence="1" key="1">
    <citation type="journal article" date="2021" name="PeerJ">
        <title>Extensive microbial diversity within the chicken gut microbiome revealed by metagenomics and culture.</title>
        <authorList>
            <person name="Gilroy R."/>
            <person name="Ravi A."/>
            <person name="Getino M."/>
            <person name="Pursley I."/>
            <person name="Horton D.L."/>
            <person name="Alikhan N.F."/>
            <person name="Baker D."/>
            <person name="Gharbi K."/>
            <person name="Hall N."/>
            <person name="Watson M."/>
            <person name="Adriaenssens E.M."/>
            <person name="Foster-Nyarko E."/>
            <person name="Jarju S."/>
            <person name="Secka A."/>
            <person name="Antonio M."/>
            <person name="Oren A."/>
            <person name="Chaudhuri R.R."/>
            <person name="La Ragione R."/>
            <person name="Hildebrand F."/>
            <person name="Pallen M.J."/>
        </authorList>
    </citation>
    <scope>NUCLEOTIDE SEQUENCE</scope>
    <source>
        <strain evidence="1">ChiHecec1B25-7008</strain>
    </source>
</reference>
<name>A0A9D2HQD1_9BACE</name>
<sequence length="77" mass="8500">MKICLISVICVPFYILIVFLLCPADAKALASLCWGCAIMCAVGPYPDYMGALCAWRQVPRGGYLQEGEDGGDYWYLL</sequence>